<dbReference type="Proteomes" id="UP000266673">
    <property type="component" value="Unassembled WGS sequence"/>
</dbReference>
<keyword evidence="2" id="KW-1185">Reference proteome</keyword>
<sequence>MLYYVPEPWYVISFVKSYYCRRRVDIHFSLSFQADKIFLGSWVFLGLSTGVN</sequence>
<organism evidence="1 2">
    <name type="scientific">Gigaspora rosea</name>
    <dbReference type="NCBI Taxonomy" id="44941"/>
    <lineage>
        <taxon>Eukaryota</taxon>
        <taxon>Fungi</taxon>
        <taxon>Fungi incertae sedis</taxon>
        <taxon>Mucoromycota</taxon>
        <taxon>Glomeromycotina</taxon>
        <taxon>Glomeromycetes</taxon>
        <taxon>Diversisporales</taxon>
        <taxon>Gigasporaceae</taxon>
        <taxon>Gigaspora</taxon>
    </lineage>
</organism>
<evidence type="ECO:0000313" key="1">
    <source>
        <dbReference type="EMBL" id="RIB25689.1"/>
    </source>
</evidence>
<evidence type="ECO:0000313" key="2">
    <source>
        <dbReference type="Proteomes" id="UP000266673"/>
    </source>
</evidence>
<protein>
    <submittedName>
        <fullName evidence="1">Uncharacterized protein</fullName>
    </submittedName>
</protein>
<gene>
    <name evidence="1" type="ORF">C2G38_2066822</name>
</gene>
<dbReference type="EMBL" id="QKWP01000165">
    <property type="protein sequence ID" value="RIB25689.1"/>
    <property type="molecule type" value="Genomic_DNA"/>
</dbReference>
<reference evidence="1 2" key="1">
    <citation type="submission" date="2018-06" db="EMBL/GenBank/DDBJ databases">
        <title>Comparative genomics reveals the genomic features of Rhizophagus irregularis, R. cerebriforme, R. diaphanum and Gigaspora rosea, and their symbiotic lifestyle signature.</title>
        <authorList>
            <person name="Morin E."/>
            <person name="San Clemente H."/>
            <person name="Chen E.C.H."/>
            <person name="De La Providencia I."/>
            <person name="Hainaut M."/>
            <person name="Kuo A."/>
            <person name="Kohler A."/>
            <person name="Murat C."/>
            <person name="Tang N."/>
            <person name="Roy S."/>
            <person name="Loubradou J."/>
            <person name="Henrissat B."/>
            <person name="Grigoriev I.V."/>
            <person name="Corradi N."/>
            <person name="Roux C."/>
            <person name="Martin F.M."/>
        </authorList>
    </citation>
    <scope>NUCLEOTIDE SEQUENCE [LARGE SCALE GENOMIC DNA]</scope>
    <source>
        <strain evidence="1 2">DAOM 194757</strain>
    </source>
</reference>
<name>A0A397VXH4_9GLOM</name>
<accession>A0A397VXH4</accession>
<proteinExistence type="predicted"/>
<comment type="caution">
    <text evidence="1">The sequence shown here is derived from an EMBL/GenBank/DDBJ whole genome shotgun (WGS) entry which is preliminary data.</text>
</comment>
<dbReference type="AlphaFoldDB" id="A0A397VXH4"/>